<gene>
    <name evidence="2" type="ORF">CO057_02850</name>
</gene>
<evidence type="ECO:0000313" key="2">
    <source>
        <dbReference type="EMBL" id="PJC24454.1"/>
    </source>
</evidence>
<dbReference type="InterPro" id="IPR008972">
    <property type="entry name" value="Cupredoxin"/>
</dbReference>
<dbReference type="InterPro" id="IPR001117">
    <property type="entry name" value="Cu-oxidase_2nd"/>
</dbReference>
<dbReference type="SUPFAM" id="SSF49503">
    <property type="entry name" value="Cupredoxins"/>
    <property type="match status" value="1"/>
</dbReference>
<proteinExistence type="predicted"/>
<dbReference type="AlphaFoldDB" id="A0A2M8ENY4"/>
<name>A0A2M8ENY4_9BACT</name>
<feature type="domain" description="Plastocyanin-like" evidence="1">
    <location>
        <begin position="50"/>
        <end position="135"/>
    </location>
</feature>
<reference evidence="3" key="1">
    <citation type="submission" date="2017-09" db="EMBL/GenBank/DDBJ databases">
        <title>Depth-based differentiation of microbial function through sediment-hosted aquifers and enrichment of novel symbionts in the deep terrestrial subsurface.</title>
        <authorList>
            <person name="Probst A.J."/>
            <person name="Ladd B."/>
            <person name="Jarett J.K."/>
            <person name="Geller-Mcgrath D.E."/>
            <person name="Sieber C.M.K."/>
            <person name="Emerson J.B."/>
            <person name="Anantharaman K."/>
            <person name="Thomas B.C."/>
            <person name="Malmstrom R."/>
            <person name="Stieglmeier M."/>
            <person name="Klingl A."/>
            <person name="Woyke T."/>
            <person name="Ryan C.M."/>
            <person name="Banfield J.F."/>
        </authorList>
    </citation>
    <scope>NUCLEOTIDE SEQUENCE [LARGE SCALE GENOMIC DNA]</scope>
</reference>
<accession>A0A2M8ENY4</accession>
<organism evidence="2 3">
    <name type="scientific">Candidatus Uhrbacteria bacterium CG_4_9_14_0_2_um_filter_41_50</name>
    <dbReference type="NCBI Taxonomy" id="1975031"/>
    <lineage>
        <taxon>Bacteria</taxon>
        <taxon>Candidatus Uhriibacteriota</taxon>
    </lineage>
</organism>
<sequence length="265" mass="29305">MTPEETGYWSPVNRDVPLFVDDILIEDVEIVPHGTEDANFALMGRYENIMLVNGDTNYELKVQPGEVVRFFITNAANVRPFRIAFSDGAKMKLVGSDASAYERETWQDTVAIGPSERAVVEVMFPKAGIYAMQNATPESTTMLGTIIANGSPSISSYATEFETFRTHNSVVAEIDSLRPYFNRPVDKTFKLSVDMSENMSNMMQNGSHSMGGGMMMDGGMMMGRSKDNIEWEDSSSAMNAASDTSSIDWNMIDTATGKKNMDIKD</sequence>
<dbReference type="Proteomes" id="UP000230251">
    <property type="component" value="Unassembled WGS sequence"/>
</dbReference>
<dbReference type="EMBL" id="PFSI01000039">
    <property type="protein sequence ID" value="PJC24454.1"/>
    <property type="molecule type" value="Genomic_DNA"/>
</dbReference>
<comment type="caution">
    <text evidence="2">The sequence shown here is derived from an EMBL/GenBank/DDBJ whole genome shotgun (WGS) entry which is preliminary data.</text>
</comment>
<evidence type="ECO:0000259" key="1">
    <source>
        <dbReference type="Pfam" id="PF00394"/>
    </source>
</evidence>
<evidence type="ECO:0000313" key="3">
    <source>
        <dbReference type="Proteomes" id="UP000230251"/>
    </source>
</evidence>
<dbReference type="Gene3D" id="2.60.40.420">
    <property type="entry name" value="Cupredoxins - blue copper proteins"/>
    <property type="match status" value="1"/>
</dbReference>
<protein>
    <recommendedName>
        <fullName evidence="1">Plastocyanin-like domain-containing protein</fullName>
    </recommendedName>
</protein>
<dbReference type="Pfam" id="PF00394">
    <property type="entry name" value="Cu-oxidase"/>
    <property type="match status" value="1"/>
</dbReference>